<protein>
    <submittedName>
        <fullName evidence="3">UpxY family transcription antiterminator</fullName>
    </submittedName>
</protein>
<dbReference type="RefSeq" id="WP_186975417.1">
    <property type="nucleotide sequence ID" value="NZ_JACOOH010000002.1"/>
</dbReference>
<evidence type="ECO:0000313" key="3">
    <source>
        <dbReference type="EMBL" id="MBC5620750.1"/>
    </source>
</evidence>
<dbReference type="SUPFAM" id="SSF82679">
    <property type="entry name" value="N-utilization substance G protein NusG, N-terminal domain"/>
    <property type="match status" value="1"/>
</dbReference>
<evidence type="ECO:0000259" key="2">
    <source>
        <dbReference type="Pfam" id="PF02357"/>
    </source>
</evidence>
<name>A0ABR7CYJ1_9BACT</name>
<keyword evidence="1" id="KW-0804">Transcription</keyword>
<dbReference type="InterPro" id="IPR006645">
    <property type="entry name" value="NGN-like_dom"/>
</dbReference>
<dbReference type="CDD" id="cd09895">
    <property type="entry name" value="NGN_SP_UpxY"/>
    <property type="match status" value="1"/>
</dbReference>
<reference evidence="3 4" key="1">
    <citation type="submission" date="2020-08" db="EMBL/GenBank/DDBJ databases">
        <title>Genome public.</title>
        <authorList>
            <person name="Liu C."/>
            <person name="Sun Q."/>
        </authorList>
    </citation>
    <scope>NUCLEOTIDE SEQUENCE [LARGE SCALE GENOMIC DNA]</scope>
    <source>
        <strain evidence="3 4">NSJ-56</strain>
    </source>
</reference>
<gene>
    <name evidence="3" type="ORF">H8S64_06525</name>
</gene>
<accession>A0ABR7CYJ1</accession>
<evidence type="ECO:0000313" key="4">
    <source>
        <dbReference type="Proteomes" id="UP000646484"/>
    </source>
</evidence>
<proteinExistence type="predicted"/>
<evidence type="ECO:0000256" key="1">
    <source>
        <dbReference type="ARBA" id="ARBA00023163"/>
    </source>
</evidence>
<dbReference type="InterPro" id="IPR036735">
    <property type="entry name" value="NGN_dom_sf"/>
</dbReference>
<organism evidence="3 4">
    <name type="scientific">Butyricimonas hominis</name>
    <dbReference type="NCBI Taxonomy" id="2763032"/>
    <lineage>
        <taxon>Bacteria</taxon>
        <taxon>Pseudomonadati</taxon>
        <taxon>Bacteroidota</taxon>
        <taxon>Bacteroidia</taxon>
        <taxon>Bacteroidales</taxon>
        <taxon>Odoribacteraceae</taxon>
        <taxon>Butyricimonas</taxon>
    </lineage>
</organism>
<feature type="domain" description="NusG-like N-terminal" evidence="2">
    <location>
        <begin position="8"/>
        <end position="102"/>
    </location>
</feature>
<dbReference type="EMBL" id="JACOOH010000002">
    <property type="protein sequence ID" value="MBC5620750.1"/>
    <property type="molecule type" value="Genomic_DNA"/>
</dbReference>
<dbReference type="Gene3D" id="3.30.70.940">
    <property type="entry name" value="NusG, N-terminal domain"/>
    <property type="match status" value="1"/>
</dbReference>
<comment type="caution">
    <text evidence="3">The sequence shown here is derived from an EMBL/GenBank/DDBJ whole genome shotgun (WGS) entry which is preliminary data.</text>
</comment>
<dbReference type="Proteomes" id="UP000646484">
    <property type="component" value="Unassembled WGS sequence"/>
</dbReference>
<dbReference type="NCBIfam" id="NF033644">
    <property type="entry name" value="antiterm_UpxY"/>
    <property type="match status" value="1"/>
</dbReference>
<sequence length="176" mass="20394">MIEDKKLHWYVAYTRVNQELVIKKKLDELGIENFLPREEQVRDTPFGRKTIRVLLIHGMIFIRTDKVTSFSLLNEYSLNIVYLKDIEGRHSLIVPDKQMEDFMFLLDFSAAGIEVLNKDLKRGDRIRVIKGPLVGLEGELVRLRGHKRVVIRLDGVASIATSYIPGSFLEKIERNN</sequence>
<dbReference type="Pfam" id="PF02357">
    <property type="entry name" value="NusG"/>
    <property type="match status" value="1"/>
</dbReference>
<keyword evidence="4" id="KW-1185">Reference proteome</keyword>